<proteinExistence type="predicted"/>
<dbReference type="EMBL" id="JBHUMD010000027">
    <property type="protein sequence ID" value="MFD2603057.1"/>
    <property type="molecule type" value="Genomic_DNA"/>
</dbReference>
<evidence type="ECO:0000256" key="1">
    <source>
        <dbReference type="SAM" id="SignalP"/>
    </source>
</evidence>
<evidence type="ECO:0008006" key="4">
    <source>
        <dbReference type="Google" id="ProtNLM"/>
    </source>
</evidence>
<organism evidence="2 3">
    <name type="scientific">Flavobacterium suzhouense</name>
    <dbReference type="NCBI Taxonomy" id="1529638"/>
    <lineage>
        <taxon>Bacteria</taxon>
        <taxon>Pseudomonadati</taxon>
        <taxon>Bacteroidota</taxon>
        <taxon>Flavobacteriia</taxon>
        <taxon>Flavobacteriales</taxon>
        <taxon>Flavobacteriaceae</taxon>
        <taxon>Flavobacterium</taxon>
    </lineage>
</organism>
<reference evidence="3" key="1">
    <citation type="journal article" date="2019" name="Int. J. Syst. Evol. Microbiol.">
        <title>The Global Catalogue of Microorganisms (GCM) 10K type strain sequencing project: providing services to taxonomists for standard genome sequencing and annotation.</title>
        <authorList>
            <consortium name="The Broad Institute Genomics Platform"/>
            <consortium name="The Broad Institute Genome Sequencing Center for Infectious Disease"/>
            <person name="Wu L."/>
            <person name="Ma J."/>
        </authorList>
    </citation>
    <scope>NUCLEOTIDE SEQUENCE [LARGE SCALE GENOMIC DNA]</scope>
    <source>
        <strain evidence="3">KCTC 42107</strain>
    </source>
</reference>
<gene>
    <name evidence="2" type="ORF">ACFSR3_13410</name>
</gene>
<dbReference type="Proteomes" id="UP001597480">
    <property type="component" value="Unassembled WGS sequence"/>
</dbReference>
<keyword evidence="3" id="KW-1185">Reference proteome</keyword>
<sequence>MKKLIFLFSICLISLSGFAQKITSKELEGNWKLAGYNQNGITVDVATGAITVSPELKNQISPEMMSQIDQSFKQLLEPLRASNVTFTNNNVVQHMAGKTKNGTFVIKDKDGQQVMTTSWSDQTTSETSVWIKDKQLYIFKYEQGQSAEFVFNKV</sequence>
<name>A0ABW5NVC8_9FLAO</name>
<keyword evidence="1" id="KW-0732">Signal</keyword>
<evidence type="ECO:0000313" key="2">
    <source>
        <dbReference type="EMBL" id="MFD2603057.1"/>
    </source>
</evidence>
<evidence type="ECO:0000313" key="3">
    <source>
        <dbReference type="Proteomes" id="UP001597480"/>
    </source>
</evidence>
<dbReference type="RefSeq" id="WP_114756525.1">
    <property type="nucleotide sequence ID" value="NZ_JBHUMD010000027.1"/>
</dbReference>
<feature type="chain" id="PRO_5045498168" description="Lipocalin-like domain-containing protein" evidence="1">
    <location>
        <begin position="20"/>
        <end position="154"/>
    </location>
</feature>
<comment type="caution">
    <text evidence="2">The sequence shown here is derived from an EMBL/GenBank/DDBJ whole genome shotgun (WGS) entry which is preliminary data.</text>
</comment>
<protein>
    <recommendedName>
        <fullName evidence="4">Lipocalin-like domain-containing protein</fullName>
    </recommendedName>
</protein>
<feature type="signal peptide" evidence="1">
    <location>
        <begin position="1"/>
        <end position="19"/>
    </location>
</feature>
<accession>A0ABW5NVC8</accession>